<dbReference type="InterPro" id="IPR004635">
    <property type="entry name" value="Pept_S49_SppA"/>
</dbReference>
<keyword evidence="5" id="KW-1133">Transmembrane helix</keyword>
<evidence type="ECO:0000313" key="7">
    <source>
        <dbReference type="EMBL" id="SKA12162.1"/>
    </source>
</evidence>
<protein>
    <submittedName>
        <fullName evidence="7">Protease-4</fullName>
    </submittedName>
</protein>
<dbReference type="InterPro" id="IPR047272">
    <property type="entry name" value="S49_SppA_C"/>
</dbReference>
<comment type="similarity">
    <text evidence="1">Belongs to the peptidase S49 family.</text>
</comment>
<dbReference type="PANTHER" id="PTHR42987">
    <property type="entry name" value="PEPTIDASE S49"/>
    <property type="match status" value="1"/>
</dbReference>
<keyword evidence="5" id="KW-0812">Transmembrane</keyword>
<keyword evidence="8" id="KW-1185">Reference proteome</keyword>
<dbReference type="Pfam" id="PF01343">
    <property type="entry name" value="Peptidase_S49"/>
    <property type="match status" value="1"/>
</dbReference>
<dbReference type="GO" id="GO:0008236">
    <property type="term" value="F:serine-type peptidase activity"/>
    <property type="evidence" value="ECO:0007669"/>
    <property type="project" value="UniProtKB-KW"/>
</dbReference>
<dbReference type="InterPro" id="IPR002142">
    <property type="entry name" value="Peptidase_S49"/>
</dbReference>
<dbReference type="Gene3D" id="3.90.226.10">
    <property type="entry name" value="2-enoyl-CoA Hydratase, Chain A, domain 1"/>
    <property type="match status" value="1"/>
</dbReference>
<evidence type="ECO:0000313" key="8">
    <source>
        <dbReference type="Proteomes" id="UP000190625"/>
    </source>
</evidence>
<reference evidence="8" key="1">
    <citation type="submission" date="2017-02" db="EMBL/GenBank/DDBJ databases">
        <authorList>
            <person name="Varghese N."/>
            <person name="Submissions S."/>
        </authorList>
    </citation>
    <scope>NUCLEOTIDE SEQUENCE [LARGE SCALE GENOMIC DNA]</scope>
    <source>
        <strain evidence="8">ATCC BAA-73</strain>
    </source>
</reference>
<dbReference type="NCBIfam" id="TIGR00706">
    <property type="entry name" value="SppA_dom"/>
    <property type="match status" value="1"/>
</dbReference>
<dbReference type="OrthoDB" id="9764363at2"/>
<name>A0A1T4R7Y3_9FIRM</name>
<evidence type="ECO:0000256" key="2">
    <source>
        <dbReference type="ARBA" id="ARBA00022670"/>
    </source>
</evidence>
<feature type="domain" description="Peptidase S49" evidence="6">
    <location>
        <begin position="113"/>
        <end position="264"/>
    </location>
</feature>
<evidence type="ECO:0000259" key="6">
    <source>
        <dbReference type="Pfam" id="PF01343"/>
    </source>
</evidence>
<dbReference type="AlphaFoldDB" id="A0A1T4R7Y3"/>
<evidence type="ECO:0000256" key="3">
    <source>
        <dbReference type="ARBA" id="ARBA00022801"/>
    </source>
</evidence>
<gene>
    <name evidence="7" type="ORF">SAMN02745118_02852</name>
</gene>
<organism evidence="7 8">
    <name type="scientific">Selenihalanaerobacter shriftii</name>
    <dbReference type="NCBI Taxonomy" id="142842"/>
    <lineage>
        <taxon>Bacteria</taxon>
        <taxon>Bacillati</taxon>
        <taxon>Bacillota</taxon>
        <taxon>Clostridia</taxon>
        <taxon>Halanaerobiales</taxon>
        <taxon>Halobacteroidaceae</taxon>
        <taxon>Selenihalanaerobacter</taxon>
    </lineage>
</organism>
<accession>A0A1T4R7Y3</accession>
<dbReference type="SUPFAM" id="SSF52096">
    <property type="entry name" value="ClpP/crotonase"/>
    <property type="match status" value="1"/>
</dbReference>
<dbReference type="CDD" id="cd07023">
    <property type="entry name" value="S49_Sppa_N_C"/>
    <property type="match status" value="1"/>
</dbReference>
<feature type="transmembrane region" description="Helical" evidence="5">
    <location>
        <begin position="7"/>
        <end position="31"/>
    </location>
</feature>
<dbReference type="PANTHER" id="PTHR42987:SF4">
    <property type="entry name" value="PROTEASE SOHB-RELATED"/>
    <property type="match status" value="1"/>
</dbReference>
<dbReference type="Gene3D" id="6.20.330.10">
    <property type="match status" value="1"/>
</dbReference>
<evidence type="ECO:0000256" key="5">
    <source>
        <dbReference type="SAM" id="Phobius"/>
    </source>
</evidence>
<keyword evidence="4" id="KW-0720">Serine protease</keyword>
<evidence type="ECO:0000256" key="4">
    <source>
        <dbReference type="ARBA" id="ARBA00022825"/>
    </source>
</evidence>
<dbReference type="EMBL" id="FUWM01000045">
    <property type="protein sequence ID" value="SKA12162.1"/>
    <property type="molecule type" value="Genomic_DNA"/>
</dbReference>
<dbReference type="InterPro" id="IPR029045">
    <property type="entry name" value="ClpP/crotonase-like_dom_sf"/>
</dbReference>
<dbReference type="GO" id="GO:0006508">
    <property type="term" value="P:proteolysis"/>
    <property type="evidence" value="ECO:0007669"/>
    <property type="project" value="UniProtKB-KW"/>
</dbReference>
<keyword evidence="3" id="KW-0378">Hydrolase</keyword>
<keyword evidence="2 7" id="KW-0645">Protease</keyword>
<evidence type="ECO:0000256" key="1">
    <source>
        <dbReference type="ARBA" id="ARBA00008683"/>
    </source>
</evidence>
<dbReference type="STRING" id="142842.SAMN02745118_02852"/>
<dbReference type="Proteomes" id="UP000190625">
    <property type="component" value="Unassembled WGS sequence"/>
</dbReference>
<sequence length="333" mass="36179">MNFSLKQILLTIGVGILVVLLVLGGLGFLIINSISGGKEVTQEGIAVINISGPITSGSSGGVLGRVGVGSRSVMKQINQAKDDKKVKAILLRVNSPGGSSAASDEIYRELKKFKATEKPIVVSMGDVAASGGYYISAPADQIYADPSTITGSIGVIMQFNNLQELYNKIGVKPVTFTSGPHKDMGSPSRELTSKEEKILQNMIDSVYQEFVDAVVEGRGLSEDKVRKLADGRIYTGRQAKKLGLVDKLGTFYDAVDKAANLAGMEGEPNLIYYNQSSPIKRLLSSASKLITYMFFDKKVGYNTNMNTEKSQLMYYKLLEQREANYLEGLQLQY</sequence>
<keyword evidence="5" id="KW-0472">Membrane</keyword>
<proteinExistence type="inferred from homology"/>
<dbReference type="RefSeq" id="WP_078811211.1">
    <property type="nucleotide sequence ID" value="NZ_FUWM01000045.1"/>
</dbReference>